<proteinExistence type="predicted"/>
<dbReference type="RefSeq" id="WP_179910096.1">
    <property type="nucleotide sequence ID" value="NZ_CP058910.1"/>
</dbReference>
<gene>
    <name evidence="2" type="ORF">HZS55_02010</name>
</gene>
<dbReference type="Proteomes" id="UP000509667">
    <property type="component" value="Chromosome"/>
</dbReference>
<dbReference type="EMBL" id="CP058910">
    <property type="protein sequence ID" value="QLH76153.1"/>
    <property type="molecule type" value="Genomic_DNA"/>
</dbReference>
<feature type="compositionally biased region" description="Low complexity" evidence="1">
    <location>
        <begin position="391"/>
        <end position="408"/>
    </location>
</feature>
<dbReference type="PANTHER" id="PTHR42754">
    <property type="entry name" value="ENDOGLUCANASE"/>
    <property type="match status" value="1"/>
</dbReference>
<evidence type="ECO:0008006" key="4">
    <source>
        <dbReference type="Google" id="ProtNLM"/>
    </source>
</evidence>
<protein>
    <recommendedName>
        <fullName evidence="4">PQQ-binding-like beta-propeller repeat protein</fullName>
    </recommendedName>
</protein>
<feature type="region of interest" description="Disordered" evidence="1">
    <location>
        <begin position="386"/>
        <end position="460"/>
    </location>
</feature>
<name>A0A7D5T3R1_9EURY</name>
<dbReference type="AlphaFoldDB" id="A0A7D5T3R1"/>
<evidence type="ECO:0000313" key="3">
    <source>
        <dbReference type="Proteomes" id="UP000509667"/>
    </source>
</evidence>
<feature type="compositionally biased region" description="Low complexity" evidence="1">
    <location>
        <begin position="429"/>
        <end position="449"/>
    </location>
</feature>
<dbReference type="OrthoDB" id="98274at2157"/>
<dbReference type="GeneID" id="56076599"/>
<reference evidence="2 3" key="1">
    <citation type="submission" date="2020-07" db="EMBL/GenBank/DDBJ databases">
        <title>Halosimplex pelagicum sp. nov. and Halosimplex rubrum sp. nov., isolated from salted brown alga Laminaria, and emended description of the genus Halosimplex.</title>
        <authorList>
            <person name="Cui H."/>
        </authorList>
    </citation>
    <scope>NUCLEOTIDE SEQUENCE [LARGE SCALE GENOMIC DNA]</scope>
    <source>
        <strain evidence="2 3">R27</strain>
    </source>
</reference>
<evidence type="ECO:0000256" key="1">
    <source>
        <dbReference type="SAM" id="MobiDB-lite"/>
    </source>
</evidence>
<dbReference type="KEGG" id="hrr:HZS55_02010"/>
<sequence length="479" mass="48476">MNDAGAAEELPLRWNRTYSDATYNGAASVVEDGDAYVVLGQSGSEASGIPGWLFGTDATGGEGEWTATVASDGRQPPTFQTHLPAVDGDGYALLGVRAQAGSMSLVRTDADGAIQWWETYEGDADGGANASVLARDAIAAGDGYLIAGARAGGQGTDSHGLVVRVGPDGSERSRTRLFTDQQSEIRSVVPDGDGYAGVAVVQSSSGDGASVRSVLFRADADDEIQWREEFTASTDGGPLAQNQLVDLAVDGDGYVAAGYAASSSFDTVDGWVLSVDGSGEGRATRRLSPRPVTLFTGVATTDDGVVVAGQGSESPSSQAAVGLVGELGDGLEANWSKRVSVGAVNNVRDVIATGDGGVALAGITQYRSRTADPRSEAWLVKLGGEDAPRVTATAPDTDAPSSTATASPTPEPTATPSPTPSPTPEPTDDPTATATATVPATAAPDPTETTDGDGSGFGAGAALAALGGTALYERVRDED</sequence>
<organism evidence="2 3">
    <name type="scientific">Halosimplex rubrum</name>
    <dbReference type="NCBI Taxonomy" id="869889"/>
    <lineage>
        <taxon>Archaea</taxon>
        <taxon>Methanobacteriati</taxon>
        <taxon>Methanobacteriota</taxon>
        <taxon>Stenosarchaea group</taxon>
        <taxon>Halobacteria</taxon>
        <taxon>Halobacteriales</taxon>
        <taxon>Haloarculaceae</taxon>
        <taxon>Halosimplex</taxon>
    </lineage>
</organism>
<keyword evidence="3" id="KW-1185">Reference proteome</keyword>
<evidence type="ECO:0000313" key="2">
    <source>
        <dbReference type="EMBL" id="QLH76153.1"/>
    </source>
</evidence>
<feature type="compositionally biased region" description="Pro residues" evidence="1">
    <location>
        <begin position="409"/>
        <end position="425"/>
    </location>
</feature>
<accession>A0A7D5T3R1</accession>
<dbReference type="PANTHER" id="PTHR42754:SF1">
    <property type="entry name" value="LIPOPROTEIN"/>
    <property type="match status" value="1"/>
</dbReference>